<dbReference type="AlphaFoldDB" id="A0A1K1NU04"/>
<dbReference type="PANTHER" id="PTHR33608">
    <property type="entry name" value="BLL2464 PROTEIN"/>
    <property type="match status" value="1"/>
</dbReference>
<sequence length="295" mass="33896">MLKVNVQPVDTAEILKKVRQIEIKTKGLSNHIFAGEYHSAFKGRGMSFSEVRDYQVGDDVRAIDWNVTARLNHPFIKVFEEERELTVMLLVDVSESSLFGTVRQNKRSMMTELCAVLAFSAIKNNDKVGVIFFSDGMEKYIPPKKGKSHILFIIRELLSFTPTRKGTNIRETLRFFNNATKKKSIVFMLSDFLTGDYQDALNIAAKRHDVVGVHVYDQRDKELPPVGLIQMQDSETGARQWVDASDKQVQQYYTQSFQQHVQYCRNSFKKSGADLISIRTDEDYVKALRGFFTNR</sequence>
<proteinExistence type="predicted"/>
<dbReference type="EMBL" id="FPIZ01000004">
    <property type="protein sequence ID" value="SFW38717.1"/>
    <property type="molecule type" value="Genomic_DNA"/>
</dbReference>
<evidence type="ECO:0000313" key="5">
    <source>
        <dbReference type="Proteomes" id="UP001326715"/>
    </source>
</evidence>
<keyword evidence="5" id="KW-1185">Reference proteome</keyword>
<dbReference type="Gene3D" id="3.40.50.410">
    <property type="entry name" value="von Willebrand factor, type A domain"/>
    <property type="match status" value="1"/>
</dbReference>
<name>A0A1K1NU04_9BACT</name>
<organism evidence="2 4">
    <name type="scientific">Chitinophaga sancti</name>
    <dbReference type="NCBI Taxonomy" id="1004"/>
    <lineage>
        <taxon>Bacteria</taxon>
        <taxon>Pseudomonadati</taxon>
        <taxon>Bacteroidota</taxon>
        <taxon>Chitinophagia</taxon>
        <taxon>Chitinophagales</taxon>
        <taxon>Chitinophagaceae</taxon>
        <taxon>Chitinophaga</taxon>
    </lineage>
</organism>
<dbReference type="EMBL" id="CP140154">
    <property type="protein sequence ID" value="WQG87696.1"/>
    <property type="molecule type" value="Genomic_DNA"/>
</dbReference>
<accession>A0A1K1NU04</accession>
<dbReference type="PANTHER" id="PTHR33608:SF6">
    <property type="entry name" value="BLL2464 PROTEIN"/>
    <property type="match status" value="1"/>
</dbReference>
<dbReference type="SUPFAM" id="SSF53300">
    <property type="entry name" value="vWA-like"/>
    <property type="match status" value="1"/>
</dbReference>
<evidence type="ECO:0000313" key="2">
    <source>
        <dbReference type="EMBL" id="SFW38717.1"/>
    </source>
</evidence>
<reference evidence="3 5" key="2">
    <citation type="submission" date="2023-11" db="EMBL/GenBank/DDBJ databases">
        <title>MicrobeMod: A computational toolkit for identifying prokaryotic methylation and restriction-modification with nanopore sequencing.</title>
        <authorList>
            <person name="Crits-Christoph A."/>
            <person name="Kang S.C."/>
            <person name="Lee H."/>
            <person name="Ostrov N."/>
        </authorList>
    </citation>
    <scope>NUCLEOTIDE SEQUENCE [LARGE SCALE GENOMIC DNA]</scope>
    <source>
        <strain evidence="3 5">ATCC 23090</strain>
    </source>
</reference>
<dbReference type="InterPro" id="IPR002881">
    <property type="entry name" value="DUF58"/>
</dbReference>
<evidence type="ECO:0000313" key="3">
    <source>
        <dbReference type="EMBL" id="WQG87696.1"/>
    </source>
</evidence>
<dbReference type="Proteomes" id="UP000183788">
    <property type="component" value="Unassembled WGS sequence"/>
</dbReference>
<protein>
    <submittedName>
        <fullName evidence="3">DUF58 domain-containing protein</fullName>
    </submittedName>
</protein>
<feature type="domain" description="DUF58" evidence="1">
    <location>
        <begin position="50"/>
        <end position="260"/>
    </location>
</feature>
<gene>
    <name evidence="2" type="ORF">SAMN05661012_01471</name>
    <name evidence="3" type="ORF">SR876_22470</name>
</gene>
<evidence type="ECO:0000259" key="1">
    <source>
        <dbReference type="Pfam" id="PF01882"/>
    </source>
</evidence>
<evidence type="ECO:0000313" key="4">
    <source>
        <dbReference type="Proteomes" id="UP000183788"/>
    </source>
</evidence>
<dbReference type="Pfam" id="PF01882">
    <property type="entry name" value="DUF58"/>
    <property type="match status" value="1"/>
</dbReference>
<dbReference type="InterPro" id="IPR036465">
    <property type="entry name" value="vWFA_dom_sf"/>
</dbReference>
<dbReference type="Proteomes" id="UP001326715">
    <property type="component" value="Chromosome"/>
</dbReference>
<dbReference type="STRING" id="1004.SAMN05661012_01471"/>
<dbReference type="RefSeq" id="WP_245801728.1">
    <property type="nucleotide sequence ID" value="NZ_CBHWAX010000008.1"/>
</dbReference>
<reference evidence="2 4" key="1">
    <citation type="submission" date="2016-11" db="EMBL/GenBank/DDBJ databases">
        <authorList>
            <person name="Jaros S."/>
            <person name="Januszkiewicz K."/>
            <person name="Wedrychowicz H."/>
        </authorList>
    </citation>
    <scope>NUCLEOTIDE SEQUENCE [LARGE SCALE GENOMIC DNA]</scope>
    <source>
        <strain evidence="2 4">DSM 784</strain>
    </source>
</reference>